<evidence type="ECO:0000259" key="3">
    <source>
        <dbReference type="PROSITE" id="PS50977"/>
    </source>
</evidence>
<dbReference type="RefSeq" id="WP_075629631.1">
    <property type="nucleotide sequence ID" value="NZ_FOAM01000018.1"/>
</dbReference>
<dbReference type="AlphaFoldDB" id="A0A1Q9AQS7"/>
<protein>
    <recommendedName>
        <fullName evidence="3">HTH tetR-type domain-containing protein</fullName>
    </recommendedName>
</protein>
<evidence type="ECO:0000256" key="1">
    <source>
        <dbReference type="ARBA" id="ARBA00023125"/>
    </source>
</evidence>
<keyword evidence="5" id="KW-1185">Reference proteome</keyword>
<feature type="domain" description="HTH tetR-type" evidence="3">
    <location>
        <begin position="15"/>
        <end position="75"/>
    </location>
</feature>
<proteinExistence type="predicted"/>
<dbReference type="SUPFAM" id="SSF48498">
    <property type="entry name" value="Tetracyclin repressor-like, C-terminal domain"/>
    <property type="match status" value="1"/>
</dbReference>
<feature type="DNA-binding region" description="H-T-H motif" evidence="2">
    <location>
        <begin position="38"/>
        <end position="57"/>
    </location>
</feature>
<evidence type="ECO:0000313" key="5">
    <source>
        <dbReference type="Proteomes" id="UP000186364"/>
    </source>
</evidence>
<sequence>MVEKEPQGPRAQKKAARPLEILEAAFEEFSAKGYTATRVEDIAKRVGVTKGTVYVYFENKEVLFGEMMRHISAPLADARDYIRGLDGPYPGRIEAFVRYVYARLVNNRISRELLRFVVSEGARFPHLVDRQEEEFMKPMFEAAGELIREGVACGAFRPTPLCDMPEILISPALLRTIEHLIYDDRKSADLDAFIEAHIELLLSSLLPLTPSPHKG</sequence>
<dbReference type="InterPro" id="IPR001647">
    <property type="entry name" value="HTH_TetR"/>
</dbReference>
<organism evidence="4 5">
    <name type="scientific">Xaviernesmea oryzae</name>
    <dbReference type="NCBI Taxonomy" id="464029"/>
    <lineage>
        <taxon>Bacteria</taxon>
        <taxon>Pseudomonadati</taxon>
        <taxon>Pseudomonadota</taxon>
        <taxon>Alphaproteobacteria</taxon>
        <taxon>Hyphomicrobiales</taxon>
        <taxon>Rhizobiaceae</taxon>
        <taxon>Rhizobium/Agrobacterium group</taxon>
        <taxon>Xaviernesmea</taxon>
    </lineage>
</organism>
<dbReference type="PRINTS" id="PR00455">
    <property type="entry name" value="HTHTETR"/>
</dbReference>
<dbReference type="PANTHER" id="PTHR30055">
    <property type="entry name" value="HTH-TYPE TRANSCRIPTIONAL REGULATOR RUTR"/>
    <property type="match status" value="1"/>
</dbReference>
<evidence type="ECO:0000256" key="2">
    <source>
        <dbReference type="PROSITE-ProRule" id="PRU00335"/>
    </source>
</evidence>
<dbReference type="InterPro" id="IPR009057">
    <property type="entry name" value="Homeodomain-like_sf"/>
</dbReference>
<reference evidence="4 5" key="1">
    <citation type="submission" date="2016-09" db="EMBL/GenBank/DDBJ databases">
        <title>Rhizobium sp. nov., a novel species isolated from the rice rhizosphere.</title>
        <authorList>
            <person name="Zhao J."/>
            <person name="Zhang X."/>
        </authorList>
    </citation>
    <scope>NUCLEOTIDE SEQUENCE [LARGE SCALE GENOMIC DNA]</scope>
    <source>
        <strain evidence="4 5">1.7048</strain>
    </source>
</reference>
<dbReference type="Proteomes" id="UP000186364">
    <property type="component" value="Unassembled WGS sequence"/>
</dbReference>
<dbReference type="GO" id="GO:0000976">
    <property type="term" value="F:transcription cis-regulatory region binding"/>
    <property type="evidence" value="ECO:0007669"/>
    <property type="project" value="TreeGrafter"/>
</dbReference>
<dbReference type="InterPro" id="IPR050109">
    <property type="entry name" value="HTH-type_TetR-like_transc_reg"/>
</dbReference>
<dbReference type="PROSITE" id="PS50977">
    <property type="entry name" value="HTH_TETR_2"/>
    <property type="match status" value="1"/>
</dbReference>
<gene>
    <name evidence="4" type="ORF">BJF93_12720</name>
</gene>
<dbReference type="InterPro" id="IPR036271">
    <property type="entry name" value="Tet_transcr_reg_TetR-rel_C_sf"/>
</dbReference>
<name>A0A1Q9AQS7_9HYPH</name>
<dbReference type="EMBL" id="MKIP01000059">
    <property type="protein sequence ID" value="OLP57726.1"/>
    <property type="molecule type" value="Genomic_DNA"/>
</dbReference>
<evidence type="ECO:0000313" key="4">
    <source>
        <dbReference type="EMBL" id="OLP57726.1"/>
    </source>
</evidence>
<dbReference type="SUPFAM" id="SSF46689">
    <property type="entry name" value="Homeodomain-like"/>
    <property type="match status" value="1"/>
</dbReference>
<dbReference type="GO" id="GO:0003700">
    <property type="term" value="F:DNA-binding transcription factor activity"/>
    <property type="evidence" value="ECO:0007669"/>
    <property type="project" value="TreeGrafter"/>
</dbReference>
<dbReference type="Gene3D" id="1.10.357.10">
    <property type="entry name" value="Tetracycline Repressor, domain 2"/>
    <property type="match status" value="1"/>
</dbReference>
<dbReference type="Pfam" id="PF00440">
    <property type="entry name" value="TetR_N"/>
    <property type="match status" value="1"/>
</dbReference>
<dbReference type="OrthoDB" id="7185252at2"/>
<comment type="caution">
    <text evidence="4">The sequence shown here is derived from an EMBL/GenBank/DDBJ whole genome shotgun (WGS) entry which is preliminary data.</text>
</comment>
<keyword evidence="1 2" id="KW-0238">DNA-binding</keyword>
<dbReference type="PANTHER" id="PTHR30055:SF223">
    <property type="entry name" value="HTH-TYPE TRANSCRIPTIONAL REGULATOR UIDR"/>
    <property type="match status" value="1"/>
</dbReference>
<accession>A0A1Q9AQS7</accession>